<gene>
    <name evidence="2" type="ORF">B2J93_8966</name>
</gene>
<dbReference type="InParanoid" id="A0A218ZI57"/>
<proteinExistence type="predicted"/>
<sequence length="322" mass="35813">MYIFKISWIISACSLAAALPQTGPSKSLSQETSLSPVKQTYADQTTGTFNGSVTIVPIDYNLARKIIPKQWRINQKAYLEFLPEYSNKLYPLVLIAGVNHRVGKGSSEFGLYDFQTVHISFPFVDIFKDGYSSFSYNKYQLITSTHGAAIDELNKYKTQPIPAAFWPDLEAYSHVQEGKSIGESRLMSFEAYTDHFNTKKDEAADRVFSHFFAPARFSDAAIKRLPAYMNITNQPTFTDGELCDNKIFLYNTTLSSGKNSPEGIVGSIILKDPLLPGGLDQRFVSGIRFSAAFVDFPEVPCANLRGYHEDGSGKLPAISEDS</sequence>
<dbReference type="Proteomes" id="UP000242519">
    <property type="component" value="Unassembled WGS sequence"/>
</dbReference>
<protein>
    <submittedName>
        <fullName evidence="2">Uncharacterized protein</fullName>
    </submittedName>
</protein>
<accession>A0A218ZI57</accession>
<dbReference type="OrthoDB" id="265717at2759"/>
<reference evidence="2 3" key="1">
    <citation type="submission" date="2017-04" db="EMBL/GenBank/DDBJ databases">
        <title>Draft genome sequence of Marssonina coronaria NL1: causal agent of apple blotch.</title>
        <authorList>
            <person name="Cheng Q."/>
        </authorList>
    </citation>
    <scope>NUCLEOTIDE SEQUENCE [LARGE SCALE GENOMIC DNA]</scope>
    <source>
        <strain evidence="2 3">NL1</strain>
    </source>
</reference>
<dbReference type="AlphaFoldDB" id="A0A218ZI57"/>
<name>A0A218ZI57_9HELO</name>
<dbReference type="STRING" id="503106.A0A218ZI57"/>
<feature type="signal peptide" evidence="1">
    <location>
        <begin position="1"/>
        <end position="18"/>
    </location>
</feature>
<comment type="caution">
    <text evidence="2">The sequence shown here is derived from an EMBL/GenBank/DDBJ whole genome shotgun (WGS) entry which is preliminary data.</text>
</comment>
<feature type="chain" id="PRO_5012916990" evidence="1">
    <location>
        <begin position="19"/>
        <end position="322"/>
    </location>
</feature>
<evidence type="ECO:0000313" key="3">
    <source>
        <dbReference type="Proteomes" id="UP000242519"/>
    </source>
</evidence>
<keyword evidence="1" id="KW-0732">Signal</keyword>
<organism evidence="2 3">
    <name type="scientific">Diplocarpon coronariae</name>
    <dbReference type="NCBI Taxonomy" id="2795749"/>
    <lineage>
        <taxon>Eukaryota</taxon>
        <taxon>Fungi</taxon>
        <taxon>Dikarya</taxon>
        <taxon>Ascomycota</taxon>
        <taxon>Pezizomycotina</taxon>
        <taxon>Leotiomycetes</taxon>
        <taxon>Helotiales</taxon>
        <taxon>Drepanopezizaceae</taxon>
        <taxon>Diplocarpon</taxon>
    </lineage>
</organism>
<evidence type="ECO:0000256" key="1">
    <source>
        <dbReference type="SAM" id="SignalP"/>
    </source>
</evidence>
<keyword evidence="3" id="KW-1185">Reference proteome</keyword>
<dbReference type="EMBL" id="MZNU01000003">
    <property type="protein sequence ID" value="OWP07514.1"/>
    <property type="molecule type" value="Genomic_DNA"/>
</dbReference>
<evidence type="ECO:0000313" key="2">
    <source>
        <dbReference type="EMBL" id="OWP07514.1"/>
    </source>
</evidence>